<gene>
    <name evidence="1" type="ORF">MNBD_BACTEROID01-1306</name>
</gene>
<dbReference type="InterPro" id="IPR003772">
    <property type="entry name" value="YceD"/>
</dbReference>
<proteinExistence type="predicted"/>
<sequence>MGKLSTYDIAYKGLKEGLHEFNYTIDAKFFELFEGSLVEKANINAIVTFEKMSALLVLSVKIEGTVELTCDRCLDNYNQFVKQEAKLIVKFGEEKADEGGDFFFVSPGEYHFNIAQLLYEYIVLSIPSRHVHPGKKGGDECNKDMLNKLKVYMAVERQENTDERWEALKKLKNNN</sequence>
<evidence type="ECO:0008006" key="2">
    <source>
        <dbReference type="Google" id="ProtNLM"/>
    </source>
</evidence>
<dbReference type="EMBL" id="UOEP01000039">
    <property type="protein sequence ID" value="VAW14823.1"/>
    <property type="molecule type" value="Genomic_DNA"/>
</dbReference>
<name>A0A3B0TFB3_9ZZZZ</name>
<organism evidence="1">
    <name type="scientific">hydrothermal vent metagenome</name>
    <dbReference type="NCBI Taxonomy" id="652676"/>
    <lineage>
        <taxon>unclassified sequences</taxon>
        <taxon>metagenomes</taxon>
        <taxon>ecological metagenomes</taxon>
    </lineage>
</organism>
<dbReference type="AlphaFoldDB" id="A0A3B0TFB3"/>
<reference evidence="1" key="1">
    <citation type="submission" date="2018-06" db="EMBL/GenBank/DDBJ databases">
        <authorList>
            <person name="Zhirakovskaya E."/>
        </authorList>
    </citation>
    <scope>NUCLEOTIDE SEQUENCE</scope>
</reference>
<protein>
    <recommendedName>
        <fullName evidence="2">DUF177 domain-containing protein</fullName>
    </recommendedName>
</protein>
<dbReference type="Pfam" id="PF02620">
    <property type="entry name" value="YceD"/>
    <property type="match status" value="1"/>
</dbReference>
<evidence type="ECO:0000313" key="1">
    <source>
        <dbReference type="EMBL" id="VAW14823.1"/>
    </source>
</evidence>
<accession>A0A3B0TFB3</accession>